<feature type="coiled-coil region" evidence="1">
    <location>
        <begin position="133"/>
        <end position="171"/>
    </location>
</feature>
<accession>A0ABX6JMN3</accession>
<name>A0ABX6JMN3_9GAMM</name>
<dbReference type="InterPro" id="IPR051220">
    <property type="entry name" value="TFA_Chaperone"/>
</dbReference>
<dbReference type="Proteomes" id="UP000501338">
    <property type="component" value="Chromosome"/>
</dbReference>
<organism evidence="2 3">
    <name type="scientific">Proteus terrae subsp. cibarius</name>
    <dbReference type="NCBI Taxonomy" id="626774"/>
    <lineage>
        <taxon>Bacteria</taxon>
        <taxon>Pseudomonadati</taxon>
        <taxon>Pseudomonadota</taxon>
        <taxon>Gammaproteobacteria</taxon>
        <taxon>Enterobacterales</taxon>
        <taxon>Morganellaceae</taxon>
        <taxon>Proteus</taxon>
    </lineage>
</organism>
<reference evidence="2 3" key="1">
    <citation type="submission" date="2020-01" db="EMBL/GenBank/DDBJ databases">
        <title>The genomic epidemiology of tigecycline resistance gene tet(X) variants in a swine farm in China.</title>
        <authorList>
            <person name="Peng K."/>
            <person name="Li R."/>
        </authorList>
    </citation>
    <scope>NUCLEOTIDE SEQUENCE [LARGE SCALE GENOMIC DNA]</scope>
    <source>
        <strain evidence="2 3">ZF1</strain>
    </source>
</reference>
<dbReference type="InterPro" id="IPR003458">
    <property type="entry name" value="Phage_T4_Gp38_tail_assem"/>
</dbReference>
<proteinExistence type="predicted"/>
<dbReference type="Pfam" id="PF02413">
    <property type="entry name" value="Caudo_TAP"/>
    <property type="match status" value="1"/>
</dbReference>
<evidence type="ECO:0000256" key="1">
    <source>
        <dbReference type="SAM" id="Coils"/>
    </source>
</evidence>
<protein>
    <submittedName>
        <fullName evidence="2">Tail fiber assembly protein</fullName>
    </submittedName>
</protein>
<keyword evidence="1" id="KW-0175">Coiled coil</keyword>
<dbReference type="RefSeq" id="WP_156733215.1">
    <property type="nucleotide sequence ID" value="NZ_CP045008.1"/>
</dbReference>
<gene>
    <name evidence="2" type="ORF">GTH23_10020</name>
</gene>
<dbReference type="PANTHER" id="PTHR34413:SF2">
    <property type="entry name" value="PROPHAGE TAIL FIBER ASSEMBLY PROTEIN HOMOLOG TFAE-RELATED"/>
    <property type="match status" value="1"/>
</dbReference>
<evidence type="ECO:0000313" key="3">
    <source>
        <dbReference type="Proteomes" id="UP000501338"/>
    </source>
</evidence>
<evidence type="ECO:0000313" key="2">
    <source>
        <dbReference type="EMBL" id="QIF90354.1"/>
    </source>
</evidence>
<sequence length="206" mass="23516">MNKYNLDIQNGKIGENGLAEVAGWVKCYLSHPHTREYMGATMENVMFDVSLQLGAYLDEPKLPKKENQAIRRKIDGSAWEIVDDYRGLVAYHIQTKQPVNIDFIGSLPDTLTLLQPSSEFDKWDGEKWATDELAIKEAQVNSAKKQKAELSQEAENRIVQLERKVKLEMANEAEVGLLKSWEIYTVKLDDVNPELAPDIEWPQKPE</sequence>
<dbReference type="PANTHER" id="PTHR34413">
    <property type="entry name" value="PROPHAGE TAIL FIBER ASSEMBLY PROTEIN HOMOLOG TFAE-RELATED-RELATED"/>
    <property type="match status" value="1"/>
</dbReference>
<keyword evidence="3" id="KW-1185">Reference proteome</keyword>
<dbReference type="EMBL" id="CP047340">
    <property type="protein sequence ID" value="QIF90354.1"/>
    <property type="molecule type" value="Genomic_DNA"/>
</dbReference>